<reference evidence="3" key="1">
    <citation type="submission" date="2020-08" db="EMBL/GenBank/DDBJ databases">
        <title>Genome public.</title>
        <authorList>
            <person name="Liu C."/>
            <person name="Sun Q."/>
        </authorList>
    </citation>
    <scope>NUCLEOTIDE SEQUENCE</scope>
    <source>
        <strain evidence="3">NSJ-52</strain>
    </source>
</reference>
<comment type="caution">
    <text evidence="3">The sequence shown here is derived from an EMBL/GenBank/DDBJ whole genome shotgun (WGS) entry which is preliminary data.</text>
</comment>
<evidence type="ECO:0000313" key="4">
    <source>
        <dbReference type="Proteomes" id="UP000607645"/>
    </source>
</evidence>
<dbReference type="Pfam" id="PF01933">
    <property type="entry name" value="CofD"/>
    <property type="match status" value="1"/>
</dbReference>
<dbReference type="RefSeq" id="WP_155152937.1">
    <property type="nucleotide sequence ID" value="NZ_JACOPQ010000008.1"/>
</dbReference>
<comment type="similarity">
    <text evidence="2">Belongs to the gluconeogenesis factor family.</text>
</comment>
<evidence type="ECO:0000313" key="3">
    <source>
        <dbReference type="EMBL" id="MBC5737511.1"/>
    </source>
</evidence>
<evidence type="ECO:0000256" key="1">
    <source>
        <dbReference type="ARBA" id="ARBA00022490"/>
    </source>
</evidence>
<dbReference type="GO" id="GO:0005737">
    <property type="term" value="C:cytoplasm"/>
    <property type="evidence" value="ECO:0007669"/>
    <property type="project" value="UniProtKB-SubCell"/>
</dbReference>
<dbReference type="NCBIfam" id="TIGR01826">
    <property type="entry name" value="CofD_related"/>
    <property type="match status" value="1"/>
</dbReference>
<dbReference type="InterPro" id="IPR038136">
    <property type="entry name" value="CofD-like_dom_sf"/>
</dbReference>
<protein>
    <recommendedName>
        <fullName evidence="2">Putative gluconeogenesis factor</fullName>
    </recommendedName>
</protein>
<dbReference type="InterPro" id="IPR010119">
    <property type="entry name" value="Gluconeogen_factor"/>
</dbReference>
<dbReference type="PANTHER" id="PTHR30135:SF3">
    <property type="entry name" value="GLUCONEOGENESIS FACTOR-RELATED"/>
    <property type="match status" value="1"/>
</dbReference>
<dbReference type="PANTHER" id="PTHR30135">
    <property type="entry name" value="UNCHARACTERIZED PROTEIN YVCK-RELATED"/>
    <property type="match status" value="1"/>
</dbReference>
<proteinExistence type="inferred from homology"/>
<keyword evidence="1 2" id="KW-0963">Cytoplasm</keyword>
<dbReference type="InterPro" id="IPR002882">
    <property type="entry name" value="CofD"/>
</dbReference>
<dbReference type="SUPFAM" id="SSF142338">
    <property type="entry name" value="CofD-like"/>
    <property type="match status" value="1"/>
</dbReference>
<dbReference type="HAMAP" id="MF_00973">
    <property type="entry name" value="Gluconeogen_factor"/>
    <property type="match status" value="1"/>
</dbReference>
<gene>
    <name evidence="3" type="ORF">H8S62_10890</name>
</gene>
<comment type="subcellular location">
    <subcellularLocation>
        <location evidence="2">Cytoplasm</location>
    </subcellularLocation>
</comment>
<comment type="function">
    <text evidence="2">Required for morphogenesis under gluconeogenic growth conditions.</text>
</comment>
<sequence length="340" mass="36519">MTEPYSRTDRRWEFGPRIVAIGGGTGLSTMLRGLKSYTKNLTAIVTVADDGGGSGVLRQDLGMPPPGDIRHCMEALANAEPIMSELLSYRFPKDSGSLAGQSFGNLILAALNGISDSFDQAVARMSQVLAISGRILPVTNADVQLEATFENGTAVVGESKICRFKKAQDCRIKNVRLLPERPPALPESLQAIAQADLILLGPGSLYTSVIPNLLVEGVADAICASDALKMYICNIMTQDGETEGMTASDHVRALLTHSGPGLVDVCLCNSAPVRPRLVERYREEDAVPITVDKADIEALGVEPVTRPLSSETSDYARHSIARLSAAVMEIYSERAETRVF</sequence>
<name>A0A8J6MDB0_9FIRM</name>
<dbReference type="EMBL" id="JACOPQ010000008">
    <property type="protein sequence ID" value="MBC5737511.1"/>
    <property type="molecule type" value="Genomic_DNA"/>
</dbReference>
<dbReference type="Gene3D" id="3.40.50.10680">
    <property type="entry name" value="CofD-like domains"/>
    <property type="match status" value="1"/>
</dbReference>
<dbReference type="AlphaFoldDB" id="A0A8J6MDB0"/>
<accession>A0A8J6MDB0</accession>
<evidence type="ECO:0000256" key="2">
    <source>
        <dbReference type="HAMAP-Rule" id="MF_00973"/>
    </source>
</evidence>
<dbReference type="GO" id="GO:0043743">
    <property type="term" value="F:LPPG:FO 2-phospho-L-lactate transferase activity"/>
    <property type="evidence" value="ECO:0007669"/>
    <property type="project" value="InterPro"/>
</dbReference>
<dbReference type="Proteomes" id="UP000607645">
    <property type="component" value="Unassembled WGS sequence"/>
</dbReference>
<dbReference type="CDD" id="cd07187">
    <property type="entry name" value="YvcK_like"/>
    <property type="match status" value="1"/>
</dbReference>
<organism evidence="3 4">
    <name type="scientific">Lawsonibacter faecis</name>
    <dbReference type="NCBI Taxonomy" id="2763052"/>
    <lineage>
        <taxon>Bacteria</taxon>
        <taxon>Bacillati</taxon>
        <taxon>Bacillota</taxon>
        <taxon>Clostridia</taxon>
        <taxon>Eubacteriales</taxon>
        <taxon>Oscillospiraceae</taxon>
        <taxon>Lawsonibacter</taxon>
    </lineage>
</organism>
<keyword evidence="4" id="KW-1185">Reference proteome</keyword>
<dbReference type="GO" id="GO:0008360">
    <property type="term" value="P:regulation of cell shape"/>
    <property type="evidence" value="ECO:0007669"/>
    <property type="project" value="UniProtKB-UniRule"/>
</dbReference>